<feature type="compositionally biased region" description="Polar residues" evidence="1">
    <location>
        <begin position="28"/>
        <end position="42"/>
    </location>
</feature>
<dbReference type="AlphaFoldDB" id="A0A9N9CMD5"/>
<evidence type="ECO:0000313" key="3">
    <source>
        <dbReference type="Proteomes" id="UP000789396"/>
    </source>
</evidence>
<keyword evidence="3" id="KW-1185">Reference proteome</keyword>
<accession>A0A9N9CMD5</accession>
<dbReference type="EMBL" id="CAJVPZ010009260">
    <property type="protein sequence ID" value="CAG8607074.1"/>
    <property type="molecule type" value="Genomic_DNA"/>
</dbReference>
<protein>
    <submittedName>
        <fullName evidence="2">6728_t:CDS:1</fullName>
    </submittedName>
</protein>
<evidence type="ECO:0000313" key="2">
    <source>
        <dbReference type="EMBL" id="CAG8607074.1"/>
    </source>
</evidence>
<organism evidence="2 3">
    <name type="scientific">Racocetra fulgida</name>
    <dbReference type="NCBI Taxonomy" id="60492"/>
    <lineage>
        <taxon>Eukaryota</taxon>
        <taxon>Fungi</taxon>
        <taxon>Fungi incertae sedis</taxon>
        <taxon>Mucoromycota</taxon>
        <taxon>Glomeromycotina</taxon>
        <taxon>Glomeromycetes</taxon>
        <taxon>Diversisporales</taxon>
        <taxon>Gigasporaceae</taxon>
        <taxon>Racocetra</taxon>
    </lineage>
</organism>
<feature type="non-terminal residue" evidence="2">
    <location>
        <position position="1"/>
    </location>
</feature>
<name>A0A9N9CMD5_9GLOM</name>
<feature type="region of interest" description="Disordered" evidence="1">
    <location>
        <begin position="1"/>
        <end position="42"/>
    </location>
</feature>
<reference evidence="2" key="1">
    <citation type="submission" date="2021-06" db="EMBL/GenBank/DDBJ databases">
        <authorList>
            <person name="Kallberg Y."/>
            <person name="Tangrot J."/>
            <person name="Rosling A."/>
        </authorList>
    </citation>
    <scope>NUCLEOTIDE SEQUENCE</scope>
    <source>
        <strain evidence="2">IN212</strain>
    </source>
</reference>
<proteinExistence type="predicted"/>
<dbReference type="Proteomes" id="UP000789396">
    <property type="component" value="Unassembled WGS sequence"/>
</dbReference>
<comment type="caution">
    <text evidence="2">The sequence shown here is derived from an EMBL/GenBank/DDBJ whole genome shotgun (WGS) entry which is preliminary data.</text>
</comment>
<evidence type="ECO:0000256" key="1">
    <source>
        <dbReference type="SAM" id="MobiDB-lite"/>
    </source>
</evidence>
<gene>
    <name evidence="2" type="ORF">RFULGI_LOCUS6831</name>
</gene>
<feature type="compositionally biased region" description="Low complexity" evidence="1">
    <location>
        <begin position="10"/>
        <end position="20"/>
    </location>
</feature>
<sequence>EVPAKEQTSEKQSTSTSKSEIPAKEQSKSPLNATSETMTQEN</sequence>